<name>A0A3P1T8A6_9ACTN</name>
<dbReference type="SUPFAM" id="SSF51905">
    <property type="entry name" value="FAD/NAD(P)-binding domain"/>
    <property type="match status" value="1"/>
</dbReference>
<comment type="caution">
    <text evidence="6">The sequence shown here is derived from an EMBL/GenBank/DDBJ whole genome shotgun (WGS) entry which is preliminary data.</text>
</comment>
<keyword evidence="1" id="KW-0285">Flavoprotein</keyword>
<dbReference type="EMBL" id="RQZG01000006">
    <property type="protein sequence ID" value="RRD05415.1"/>
    <property type="molecule type" value="Genomic_DNA"/>
</dbReference>
<evidence type="ECO:0000256" key="1">
    <source>
        <dbReference type="ARBA" id="ARBA00022630"/>
    </source>
</evidence>
<keyword evidence="4" id="KW-0472">Membrane</keyword>
<keyword evidence="4" id="KW-1133">Transmembrane helix</keyword>
<feature type="transmembrane region" description="Helical" evidence="4">
    <location>
        <begin position="6"/>
        <end position="24"/>
    </location>
</feature>
<dbReference type="OrthoDB" id="9786503at2"/>
<gene>
    <name evidence="6" type="ORF">EII34_06695</name>
</gene>
<comment type="catalytic activity">
    <reaction evidence="3">
        <text>[thioredoxin]-dithiol + NADP(+) = [thioredoxin]-disulfide + NADPH + H(+)</text>
        <dbReference type="Rhea" id="RHEA:20345"/>
        <dbReference type="Rhea" id="RHEA-COMP:10698"/>
        <dbReference type="Rhea" id="RHEA-COMP:10700"/>
        <dbReference type="ChEBI" id="CHEBI:15378"/>
        <dbReference type="ChEBI" id="CHEBI:29950"/>
        <dbReference type="ChEBI" id="CHEBI:50058"/>
        <dbReference type="ChEBI" id="CHEBI:57783"/>
        <dbReference type="ChEBI" id="CHEBI:58349"/>
        <dbReference type="EC" id="1.8.1.9"/>
    </reaction>
</comment>
<dbReference type="PRINTS" id="PR00469">
    <property type="entry name" value="PNDRDTASEII"/>
</dbReference>
<dbReference type="GO" id="GO:0004791">
    <property type="term" value="F:thioredoxin-disulfide reductase (NADPH) activity"/>
    <property type="evidence" value="ECO:0007669"/>
    <property type="project" value="UniProtKB-EC"/>
</dbReference>
<dbReference type="InterPro" id="IPR023753">
    <property type="entry name" value="FAD/NAD-binding_dom"/>
</dbReference>
<keyword evidence="4" id="KW-0812">Transmembrane</keyword>
<dbReference type="PRINTS" id="PR00368">
    <property type="entry name" value="FADPNR"/>
</dbReference>
<evidence type="ECO:0000256" key="4">
    <source>
        <dbReference type="SAM" id="Phobius"/>
    </source>
</evidence>
<proteinExistence type="predicted"/>
<evidence type="ECO:0000256" key="3">
    <source>
        <dbReference type="ARBA" id="ARBA00048132"/>
    </source>
</evidence>
<evidence type="ECO:0000256" key="2">
    <source>
        <dbReference type="ARBA" id="ARBA00023002"/>
    </source>
</evidence>
<feature type="domain" description="FAD/NAD(P)-binding" evidence="5">
    <location>
        <begin position="6"/>
        <end position="277"/>
    </location>
</feature>
<dbReference type="AlphaFoldDB" id="A0A3P1T8A6"/>
<sequence length="309" mass="33279">MEEHIDVIVIGAGAAGLSAALLLARSRRRVVVVDAGEPRNAPAQQMRGFLSNDSLSPREFLTRGRAEVVAHGATILDDRVVSVGEDRTVHLASGRSLQARRVLAASGAVDVMPPLPGVAERWGRDVLHCPYCHAYEVAERDFAVLGVNPGAVHHALLLRQWSKQVTLFSHTQQVSDEQRAMLDARGVHIVEGEVEGVVVEDDMLRAVRVAGAVHPCEVVFLPPGMRPRDEFLTGLGCDRDDRGFLRVDEYWRTSVNWVYAAGNSTDPRAQVITAAGQGSAAGFAMNHDLTMEDVALAVAADTGDVTTPA</sequence>
<dbReference type="PANTHER" id="PTHR48105">
    <property type="entry name" value="THIOREDOXIN REDUCTASE 1-RELATED-RELATED"/>
    <property type="match status" value="1"/>
</dbReference>
<dbReference type="Proteomes" id="UP000280819">
    <property type="component" value="Unassembled WGS sequence"/>
</dbReference>
<dbReference type="RefSeq" id="WP_124844208.1">
    <property type="nucleotide sequence ID" value="NZ_RQZG01000006.1"/>
</dbReference>
<reference evidence="6 7" key="1">
    <citation type="submission" date="2018-11" db="EMBL/GenBank/DDBJ databases">
        <title>Genomes From Bacteria Associated with the Canine Oral Cavity: a Test Case for Automated Genome-Based Taxonomic Assignment.</title>
        <authorList>
            <person name="Coil D.A."/>
            <person name="Jospin G."/>
            <person name="Darling A.E."/>
            <person name="Wallis C."/>
            <person name="Davis I.J."/>
            <person name="Harris S."/>
            <person name="Eisen J.A."/>
            <person name="Holcombe L.J."/>
            <person name="O'Flynn C."/>
        </authorList>
    </citation>
    <scope>NUCLEOTIDE SEQUENCE [LARGE SCALE GENOMIC DNA]</scope>
    <source>
        <strain evidence="6 7">OH887_COT-365</strain>
    </source>
</reference>
<evidence type="ECO:0000259" key="5">
    <source>
        <dbReference type="Pfam" id="PF07992"/>
    </source>
</evidence>
<evidence type="ECO:0000313" key="6">
    <source>
        <dbReference type="EMBL" id="RRD05415.1"/>
    </source>
</evidence>
<evidence type="ECO:0000313" key="7">
    <source>
        <dbReference type="Proteomes" id="UP000280819"/>
    </source>
</evidence>
<dbReference type="InterPro" id="IPR050097">
    <property type="entry name" value="Ferredoxin-NADP_redctase_2"/>
</dbReference>
<protein>
    <submittedName>
        <fullName evidence="6">NAD(P)/FAD-dependent oxidoreductase</fullName>
    </submittedName>
</protein>
<keyword evidence="2" id="KW-0560">Oxidoreductase</keyword>
<dbReference type="Pfam" id="PF07992">
    <property type="entry name" value="Pyr_redox_2"/>
    <property type="match status" value="1"/>
</dbReference>
<dbReference type="InterPro" id="IPR036188">
    <property type="entry name" value="FAD/NAD-bd_sf"/>
</dbReference>
<dbReference type="Gene3D" id="3.50.50.60">
    <property type="entry name" value="FAD/NAD(P)-binding domain"/>
    <property type="match status" value="2"/>
</dbReference>
<accession>A0A3P1T8A6</accession>
<organism evidence="6 7">
    <name type="scientific">Arachnia propionica</name>
    <dbReference type="NCBI Taxonomy" id="1750"/>
    <lineage>
        <taxon>Bacteria</taxon>
        <taxon>Bacillati</taxon>
        <taxon>Actinomycetota</taxon>
        <taxon>Actinomycetes</taxon>
        <taxon>Propionibacteriales</taxon>
        <taxon>Propionibacteriaceae</taxon>
        <taxon>Arachnia</taxon>
    </lineage>
</organism>